<gene>
    <name evidence="3" type="ORF">FK531_00315</name>
</gene>
<dbReference type="EMBL" id="VIGH01000001">
    <property type="protein sequence ID" value="TQF74596.1"/>
    <property type="molecule type" value="Genomic_DNA"/>
</dbReference>
<keyword evidence="1 3" id="KW-0378">Hydrolase</keyword>
<sequence>MEEIRIDLPQVSLSALTWGSPTGPLAILLHGFPDTAHTWRHLGPALAADGWYVVAPFLRGYAPSDVPADGRGDVAALVSDVLGIYRHLGGGPDAAIIGHDWGATATNAIAAHGDSPFAKVVAMAVPPFSALRSRRVLPILPRQLRNSWYMAFNQLPWVPERNFERLVRKLWRDWSPGYDASEDLPAVLAATADAAHRSMVIGYYRALLRPFGLPAVDHHEKGAEMRPPRTPMLYLHGANDGCLDPRLAALAEPSLPVGSTFAMIPGAGHFLQLEQPEVVNRLVRDHLRG</sequence>
<dbReference type="InterPro" id="IPR000639">
    <property type="entry name" value="Epox_hydrolase-like"/>
</dbReference>
<dbReference type="Gene3D" id="3.40.50.1820">
    <property type="entry name" value="alpha/beta hydrolase"/>
    <property type="match status" value="1"/>
</dbReference>
<dbReference type="PANTHER" id="PTHR43329">
    <property type="entry name" value="EPOXIDE HYDROLASE"/>
    <property type="match status" value="1"/>
</dbReference>
<feature type="domain" description="AB hydrolase-1" evidence="2">
    <location>
        <begin position="27"/>
        <end position="276"/>
    </location>
</feature>
<organism evidence="3 4">
    <name type="scientific">Rhodococcus spelaei</name>
    <dbReference type="NCBI Taxonomy" id="2546320"/>
    <lineage>
        <taxon>Bacteria</taxon>
        <taxon>Bacillati</taxon>
        <taxon>Actinomycetota</taxon>
        <taxon>Actinomycetes</taxon>
        <taxon>Mycobacteriales</taxon>
        <taxon>Nocardiaceae</taxon>
        <taxon>Rhodococcus</taxon>
    </lineage>
</organism>
<comment type="caution">
    <text evidence="3">The sequence shown here is derived from an EMBL/GenBank/DDBJ whole genome shotgun (WGS) entry which is preliminary data.</text>
</comment>
<dbReference type="Proteomes" id="UP000316256">
    <property type="component" value="Unassembled WGS sequence"/>
</dbReference>
<accession>A0A541BQH0</accession>
<dbReference type="OrthoDB" id="2987348at2"/>
<proteinExistence type="predicted"/>
<dbReference type="AlphaFoldDB" id="A0A541BQH0"/>
<evidence type="ECO:0000313" key="3">
    <source>
        <dbReference type="EMBL" id="TQF74596.1"/>
    </source>
</evidence>
<dbReference type="InterPro" id="IPR029058">
    <property type="entry name" value="AB_hydrolase_fold"/>
</dbReference>
<dbReference type="SUPFAM" id="SSF53474">
    <property type="entry name" value="alpha/beta-Hydrolases"/>
    <property type="match status" value="1"/>
</dbReference>
<evidence type="ECO:0000259" key="2">
    <source>
        <dbReference type="Pfam" id="PF00561"/>
    </source>
</evidence>
<evidence type="ECO:0000256" key="1">
    <source>
        <dbReference type="ARBA" id="ARBA00022801"/>
    </source>
</evidence>
<dbReference type="PRINTS" id="PR00412">
    <property type="entry name" value="EPOXHYDRLASE"/>
</dbReference>
<keyword evidence="4" id="KW-1185">Reference proteome</keyword>
<dbReference type="InterPro" id="IPR000073">
    <property type="entry name" value="AB_hydrolase_1"/>
</dbReference>
<dbReference type="Pfam" id="PF00561">
    <property type="entry name" value="Abhydrolase_1"/>
    <property type="match status" value="1"/>
</dbReference>
<dbReference type="RefSeq" id="WP_142094682.1">
    <property type="nucleotide sequence ID" value="NZ_VIGH01000001.1"/>
</dbReference>
<protein>
    <submittedName>
        <fullName evidence="3">Alpha/beta hydrolase</fullName>
    </submittedName>
</protein>
<reference evidence="3 4" key="1">
    <citation type="submission" date="2019-06" db="EMBL/GenBank/DDBJ databases">
        <title>Rhodococcus spaelei sp. nov., isolated from a cave.</title>
        <authorList>
            <person name="Lee S.D."/>
        </authorList>
    </citation>
    <scope>NUCLEOTIDE SEQUENCE [LARGE SCALE GENOMIC DNA]</scope>
    <source>
        <strain evidence="3 4">C9-5</strain>
    </source>
</reference>
<evidence type="ECO:0000313" key="4">
    <source>
        <dbReference type="Proteomes" id="UP000316256"/>
    </source>
</evidence>
<dbReference type="GO" id="GO:0016787">
    <property type="term" value="F:hydrolase activity"/>
    <property type="evidence" value="ECO:0007669"/>
    <property type="project" value="UniProtKB-KW"/>
</dbReference>
<name>A0A541BQH0_9NOCA</name>